<keyword evidence="3" id="KW-1185">Reference proteome</keyword>
<gene>
    <name evidence="2" type="ORF">EK21DRAFT_48496</name>
</gene>
<feature type="non-terminal residue" evidence="2">
    <location>
        <position position="1"/>
    </location>
</feature>
<accession>A0A9P4LP61</accession>
<dbReference type="EMBL" id="ML978170">
    <property type="protein sequence ID" value="KAF2032793.1"/>
    <property type="molecule type" value="Genomic_DNA"/>
</dbReference>
<sequence>TPYKIHIKGQPFRITHNLYSALQELRLPDQERLLWVDAMSNNQYNNTEKGSQVQMMRDIYEKAERTIAWLGESARSTNFTFDFLHQFRNSGADGKDDFWKKRTNLPQWRRIAWELDDLLEYEWWKRAWIIQE</sequence>
<evidence type="ECO:0000313" key="2">
    <source>
        <dbReference type="EMBL" id="KAF2032793.1"/>
    </source>
</evidence>
<evidence type="ECO:0000259" key="1">
    <source>
        <dbReference type="Pfam" id="PF06985"/>
    </source>
</evidence>
<name>A0A9P4LP61_9PLEO</name>
<evidence type="ECO:0000313" key="3">
    <source>
        <dbReference type="Proteomes" id="UP000799777"/>
    </source>
</evidence>
<protein>
    <recommendedName>
        <fullName evidence="1">Heterokaryon incompatibility domain-containing protein</fullName>
    </recommendedName>
</protein>
<dbReference type="AlphaFoldDB" id="A0A9P4LP61"/>
<dbReference type="InterPro" id="IPR052895">
    <property type="entry name" value="HetReg/Transcr_Mod"/>
</dbReference>
<dbReference type="PANTHER" id="PTHR24148">
    <property type="entry name" value="ANKYRIN REPEAT DOMAIN-CONTAINING PROTEIN 39 HOMOLOG-RELATED"/>
    <property type="match status" value="1"/>
</dbReference>
<dbReference type="PANTHER" id="PTHR24148:SF73">
    <property type="entry name" value="HET DOMAIN PROTEIN (AFU_ORTHOLOGUE AFUA_8G01020)"/>
    <property type="match status" value="1"/>
</dbReference>
<organism evidence="2 3">
    <name type="scientific">Setomelanomma holmii</name>
    <dbReference type="NCBI Taxonomy" id="210430"/>
    <lineage>
        <taxon>Eukaryota</taxon>
        <taxon>Fungi</taxon>
        <taxon>Dikarya</taxon>
        <taxon>Ascomycota</taxon>
        <taxon>Pezizomycotina</taxon>
        <taxon>Dothideomycetes</taxon>
        <taxon>Pleosporomycetidae</taxon>
        <taxon>Pleosporales</taxon>
        <taxon>Pleosporineae</taxon>
        <taxon>Phaeosphaeriaceae</taxon>
        <taxon>Setomelanomma</taxon>
    </lineage>
</organism>
<reference evidence="2" key="1">
    <citation type="journal article" date="2020" name="Stud. Mycol.">
        <title>101 Dothideomycetes genomes: a test case for predicting lifestyles and emergence of pathogens.</title>
        <authorList>
            <person name="Haridas S."/>
            <person name="Albert R."/>
            <person name="Binder M."/>
            <person name="Bloem J."/>
            <person name="Labutti K."/>
            <person name="Salamov A."/>
            <person name="Andreopoulos B."/>
            <person name="Baker S."/>
            <person name="Barry K."/>
            <person name="Bills G."/>
            <person name="Bluhm B."/>
            <person name="Cannon C."/>
            <person name="Castanera R."/>
            <person name="Culley D."/>
            <person name="Daum C."/>
            <person name="Ezra D."/>
            <person name="Gonzalez J."/>
            <person name="Henrissat B."/>
            <person name="Kuo A."/>
            <person name="Liang C."/>
            <person name="Lipzen A."/>
            <person name="Lutzoni F."/>
            <person name="Magnuson J."/>
            <person name="Mondo S."/>
            <person name="Nolan M."/>
            <person name="Ohm R."/>
            <person name="Pangilinan J."/>
            <person name="Park H.-J."/>
            <person name="Ramirez L."/>
            <person name="Alfaro M."/>
            <person name="Sun H."/>
            <person name="Tritt A."/>
            <person name="Yoshinaga Y."/>
            <person name="Zwiers L.-H."/>
            <person name="Turgeon B."/>
            <person name="Goodwin S."/>
            <person name="Spatafora J."/>
            <person name="Crous P."/>
            <person name="Grigoriev I."/>
        </authorList>
    </citation>
    <scope>NUCLEOTIDE SEQUENCE</scope>
    <source>
        <strain evidence="2">CBS 110217</strain>
    </source>
</reference>
<dbReference type="Proteomes" id="UP000799777">
    <property type="component" value="Unassembled WGS sequence"/>
</dbReference>
<dbReference type="OrthoDB" id="2157530at2759"/>
<dbReference type="Pfam" id="PF06985">
    <property type="entry name" value="HET"/>
    <property type="match status" value="1"/>
</dbReference>
<proteinExistence type="predicted"/>
<feature type="non-terminal residue" evidence="2">
    <location>
        <position position="132"/>
    </location>
</feature>
<comment type="caution">
    <text evidence="2">The sequence shown here is derived from an EMBL/GenBank/DDBJ whole genome shotgun (WGS) entry which is preliminary data.</text>
</comment>
<feature type="domain" description="Heterokaryon incompatibility" evidence="1">
    <location>
        <begin position="4"/>
        <end position="132"/>
    </location>
</feature>
<dbReference type="InterPro" id="IPR010730">
    <property type="entry name" value="HET"/>
</dbReference>